<name>A0A167M6M7_CALVF</name>
<keyword evidence="2" id="KW-1185">Reference proteome</keyword>
<protein>
    <submittedName>
        <fullName evidence="1">Uncharacterized protein</fullName>
    </submittedName>
</protein>
<accession>A0A167M6M7</accession>
<sequence>MTSESANQEDNQAGDGCNGVACSPVQALTMDEPRTTSSPILAYALSQTRPAFASPCPSRAASVRSGFGHTGRGGRLDLELTRRAQQPGRAPNYALLLQELPSFFANVDMLKRAPYLVSANRWRMHAVRTGACLREAVSRGALKGDEWDHVEFGKGGASGEGKKRGFRM</sequence>
<dbReference type="EMBL" id="KV417284">
    <property type="protein sequence ID" value="KZO96391.1"/>
    <property type="molecule type" value="Genomic_DNA"/>
</dbReference>
<reference evidence="1 2" key="1">
    <citation type="journal article" date="2016" name="Mol. Biol. Evol.">
        <title>Comparative Genomics of Early-Diverging Mushroom-Forming Fungi Provides Insights into the Origins of Lignocellulose Decay Capabilities.</title>
        <authorList>
            <person name="Nagy L.G."/>
            <person name="Riley R."/>
            <person name="Tritt A."/>
            <person name="Adam C."/>
            <person name="Daum C."/>
            <person name="Floudas D."/>
            <person name="Sun H."/>
            <person name="Yadav J.S."/>
            <person name="Pangilinan J."/>
            <person name="Larsson K.H."/>
            <person name="Matsuura K."/>
            <person name="Barry K."/>
            <person name="Labutti K."/>
            <person name="Kuo R."/>
            <person name="Ohm R.A."/>
            <person name="Bhattacharya S.S."/>
            <person name="Shirouzu T."/>
            <person name="Yoshinaga Y."/>
            <person name="Martin F.M."/>
            <person name="Grigoriev I.V."/>
            <person name="Hibbett D.S."/>
        </authorList>
    </citation>
    <scope>NUCLEOTIDE SEQUENCE [LARGE SCALE GENOMIC DNA]</scope>
    <source>
        <strain evidence="1 2">TUFC12733</strain>
    </source>
</reference>
<evidence type="ECO:0000313" key="2">
    <source>
        <dbReference type="Proteomes" id="UP000076738"/>
    </source>
</evidence>
<evidence type="ECO:0000313" key="1">
    <source>
        <dbReference type="EMBL" id="KZO96391.1"/>
    </source>
</evidence>
<organism evidence="1 2">
    <name type="scientific">Calocera viscosa (strain TUFC12733)</name>
    <dbReference type="NCBI Taxonomy" id="1330018"/>
    <lineage>
        <taxon>Eukaryota</taxon>
        <taxon>Fungi</taxon>
        <taxon>Dikarya</taxon>
        <taxon>Basidiomycota</taxon>
        <taxon>Agaricomycotina</taxon>
        <taxon>Dacrymycetes</taxon>
        <taxon>Dacrymycetales</taxon>
        <taxon>Dacrymycetaceae</taxon>
        <taxon>Calocera</taxon>
    </lineage>
</organism>
<gene>
    <name evidence="1" type="ORF">CALVIDRAFT_598344</name>
</gene>
<dbReference type="AlphaFoldDB" id="A0A167M6M7"/>
<proteinExistence type="predicted"/>
<dbReference type="Proteomes" id="UP000076738">
    <property type="component" value="Unassembled WGS sequence"/>
</dbReference>